<dbReference type="InterPro" id="IPR058647">
    <property type="entry name" value="BSH_CzcB-like"/>
</dbReference>
<accession>A0ABT5KQG0</accession>
<sequence length="397" mass="41915">MTRAVSFVLAATSRPVLISLFALSALCNLSACGKGGAEAKAGAAAAASAPEALLIAPEDLRSMTLGAYAQGPVITGSVQPERKADLRAEVSAVVQQVLKENGQHVHRGELLVRLDDTAIRDGLTSANEAARAATQTFEQAERQFQRLKTLHAQGMSSLQALEDAELRRNGAQSDLVAAKARVVSAQQLLTRTEVRAPFDGVVSERKVSIGDTAQVGKELVKVIDPHSMRFEGLVSADRMQELKVGQSVNFRVNGYAKTDFTGTIRRVDVAANATTRQVEVLVDFEPGQGPDVAGLYAEGRVQSTEVKSLMLPEASVVRAGDAAYAWRIKDGVLNKVKVELGERDARQGAVAVRAGLVVGDEVLRNPGSNLKDGQAVKRVASPAGPSSSMASLALSGK</sequence>
<dbReference type="NCBIfam" id="TIGR01730">
    <property type="entry name" value="RND_mfp"/>
    <property type="match status" value="1"/>
</dbReference>
<gene>
    <name evidence="8" type="ORF">PRZ01_08070</name>
</gene>
<evidence type="ECO:0000256" key="2">
    <source>
        <dbReference type="SAM" id="Coils"/>
    </source>
</evidence>
<evidence type="ECO:0000313" key="8">
    <source>
        <dbReference type="EMBL" id="MDC8785143.1"/>
    </source>
</evidence>
<dbReference type="Gene3D" id="2.40.50.100">
    <property type="match status" value="1"/>
</dbReference>
<comment type="caution">
    <text evidence="8">The sequence shown here is derived from an EMBL/GenBank/DDBJ whole genome shotgun (WGS) entry which is preliminary data.</text>
</comment>
<keyword evidence="4" id="KW-0732">Signal</keyword>
<feature type="domain" description="YknX-like C-terminal permuted SH3-like" evidence="7">
    <location>
        <begin position="309"/>
        <end position="377"/>
    </location>
</feature>
<evidence type="ECO:0000256" key="3">
    <source>
        <dbReference type="SAM" id="MobiDB-lite"/>
    </source>
</evidence>
<feature type="compositionally biased region" description="Low complexity" evidence="3">
    <location>
        <begin position="380"/>
        <end position="397"/>
    </location>
</feature>
<feature type="domain" description="CusB-like beta-barrel" evidence="5">
    <location>
        <begin position="238"/>
        <end position="303"/>
    </location>
</feature>
<dbReference type="EMBL" id="JAQQXS010000006">
    <property type="protein sequence ID" value="MDC8785143.1"/>
    <property type="molecule type" value="Genomic_DNA"/>
</dbReference>
<evidence type="ECO:0000259" key="7">
    <source>
        <dbReference type="Pfam" id="PF25989"/>
    </source>
</evidence>
<dbReference type="SUPFAM" id="SSF111369">
    <property type="entry name" value="HlyD-like secretion proteins"/>
    <property type="match status" value="1"/>
</dbReference>
<feature type="signal peptide" evidence="4">
    <location>
        <begin position="1"/>
        <end position="24"/>
    </location>
</feature>
<feature type="chain" id="PRO_5047176894" evidence="4">
    <location>
        <begin position="25"/>
        <end position="397"/>
    </location>
</feature>
<dbReference type="Pfam" id="PF25973">
    <property type="entry name" value="BSH_CzcB"/>
    <property type="match status" value="1"/>
</dbReference>
<feature type="region of interest" description="Disordered" evidence="3">
    <location>
        <begin position="375"/>
        <end position="397"/>
    </location>
</feature>
<dbReference type="PANTHER" id="PTHR30469">
    <property type="entry name" value="MULTIDRUG RESISTANCE PROTEIN MDTA"/>
    <property type="match status" value="1"/>
</dbReference>
<dbReference type="Pfam" id="PF25989">
    <property type="entry name" value="YknX_C"/>
    <property type="match status" value="1"/>
</dbReference>
<dbReference type="Pfam" id="PF25954">
    <property type="entry name" value="Beta-barrel_RND_2"/>
    <property type="match status" value="1"/>
</dbReference>
<comment type="similarity">
    <text evidence="1">Belongs to the membrane fusion protein (MFP) (TC 8.A.1) family.</text>
</comment>
<protein>
    <submittedName>
        <fullName evidence="8">Efflux RND transporter periplasmic adaptor subunit</fullName>
    </submittedName>
</protein>
<dbReference type="InterPro" id="IPR058792">
    <property type="entry name" value="Beta-barrel_RND_2"/>
</dbReference>
<dbReference type="Gene3D" id="2.40.420.20">
    <property type="match status" value="1"/>
</dbReference>
<keyword evidence="9" id="KW-1185">Reference proteome</keyword>
<evidence type="ECO:0000256" key="1">
    <source>
        <dbReference type="ARBA" id="ARBA00009477"/>
    </source>
</evidence>
<dbReference type="Gene3D" id="1.10.287.470">
    <property type="entry name" value="Helix hairpin bin"/>
    <property type="match status" value="1"/>
</dbReference>
<dbReference type="InterPro" id="IPR058637">
    <property type="entry name" value="YknX-like_C"/>
</dbReference>
<dbReference type="Gene3D" id="2.40.30.170">
    <property type="match status" value="1"/>
</dbReference>
<feature type="domain" description="CzcB-like barrel-sandwich hybrid" evidence="6">
    <location>
        <begin position="84"/>
        <end position="224"/>
    </location>
</feature>
<evidence type="ECO:0000256" key="4">
    <source>
        <dbReference type="SAM" id="SignalP"/>
    </source>
</evidence>
<proteinExistence type="inferred from homology"/>
<reference evidence="8 9" key="1">
    <citation type="submission" date="2022-10" db="EMBL/GenBank/DDBJ databases">
        <title>paucibacter sp. hw8 Genome sequencing.</title>
        <authorList>
            <person name="Park S."/>
        </authorList>
    </citation>
    <scope>NUCLEOTIDE SEQUENCE [LARGE SCALE GENOMIC DNA]</scope>
    <source>
        <strain evidence="9">hw8</strain>
    </source>
</reference>
<dbReference type="Proteomes" id="UP001219862">
    <property type="component" value="Unassembled WGS sequence"/>
</dbReference>
<dbReference type="InterPro" id="IPR006143">
    <property type="entry name" value="RND_pump_MFP"/>
</dbReference>
<feature type="coiled-coil region" evidence="2">
    <location>
        <begin position="123"/>
        <end position="181"/>
    </location>
</feature>
<dbReference type="RefSeq" id="WP_273596256.1">
    <property type="nucleotide sequence ID" value="NZ_JAQQXS010000006.1"/>
</dbReference>
<evidence type="ECO:0000259" key="5">
    <source>
        <dbReference type="Pfam" id="PF25954"/>
    </source>
</evidence>
<keyword evidence="2" id="KW-0175">Coiled coil</keyword>
<evidence type="ECO:0000313" key="9">
    <source>
        <dbReference type="Proteomes" id="UP001219862"/>
    </source>
</evidence>
<name>A0ABT5KQG0_9BURK</name>
<evidence type="ECO:0000259" key="6">
    <source>
        <dbReference type="Pfam" id="PF25973"/>
    </source>
</evidence>
<organism evidence="8 9">
    <name type="scientific">Roseateles koreensis</name>
    <dbReference type="NCBI Taxonomy" id="2987526"/>
    <lineage>
        <taxon>Bacteria</taxon>
        <taxon>Pseudomonadati</taxon>
        <taxon>Pseudomonadota</taxon>
        <taxon>Betaproteobacteria</taxon>
        <taxon>Burkholderiales</taxon>
        <taxon>Sphaerotilaceae</taxon>
        <taxon>Roseateles</taxon>
    </lineage>
</organism>